<name>A0AAW1BNY6_CROAD</name>
<dbReference type="AlphaFoldDB" id="A0AAW1BNY6"/>
<evidence type="ECO:0000313" key="2">
    <source>
        <dbReference type="EMBL" id="KAK9403780.1"/>
    </source>
</evidence>
<protein>
    <recommendedName>
        <fullName evidence="1">Retrotransposon gag domain-containing protein</fullName>
    </recommendedName>
</protein>
<sequence>MGDLQPAPPNRFWGCLLVQDDHEPPSLKPTFDGQLEKVAYFLNQVWIYLVQHEAAFLDEVAYVNAVTANLEGDATEWMVMLHDEGTLELGNIDTFLEGLWARFWDLTQACWVESNICSIRQGNQSVAEYIKEFHSIAGRLRR</sequence>
<accession>A0AAW1BNY6</accession>
<gene>
    <name evidence="2" type="ORF">NXF25_008607</name>
</gene>
<evidence type="ECO:0000313" key="3">
    <source>
        <dbReference type="Proteomes" id="UP001474421"/>
    </source>
</evidence>
<keyword evidence="3" id="KW-1185">Reference proteome</keyword>
<feature type="domain" description="Retrotransposon gag" evidence="1">
    <location>
        <begin position="66"/>
        <end position="141"/>
    </location>
</feature>
<dbReference type="InterPro" id="IPR005162">
    <property type="entry name" value="Retrotrans_gag_dom"/>
</dbReference>
<comment type="caution">
    <text evidence="2">The sequence shown here is derived from an EMBL/GenBank/DDBJ whole genome shotgun (WGS) entry which is preliminary data.</text>
</comment>
<evidence type="ECO:0000259" key="1">
    <source>
        <dbReference type="Pfam" id="PF03732"/>
    </source>
</evidence>
<dbReference type="EMBL" id="JAOTOJ010000003">
    <property type="protein sequence ID" value="KAK9403780.1"/>
    <property type="molecule type" value="Genomic_DNA"/>
</dbReference>
<dbReference type="Proteomes" id="UP001474421">
    <property type="component" value="Unassembled WGS sequence"/>
</dbReference>
<reference evidence="2 3" key="1">
    <citation type="journal article" date="2024" name="Proc. Natl. Acad. Sci. U.S.A.">
        <title>The genetic regulatory architecture and epigenomic basis for age-related changes in rattlesnake venom.</title>
        <authorList>
            <person name="Hogan M.P."/>
            <person name="Holding M.L."/>
            <person name="Nystrom G.S."/>
            <person name="Colston T.J."/>
            <person name="Bartlett D.A."/>
            <person name="Mason A.J."/>
            <person name="Ellsworth S.A."/>
            <person name="Rautsaw R.M."/>
            <person name="Lawrence K.C."/>
            <person name="Strickland J.L."/>
            <person name="He B."/>
            <person name="Fraser P."/>
            <person name="Margres M.J."/>
            <person name="Gilbert D.M."/>
            <person name="Gibbs H.L."/>
            <person name="Parkinson C.L."/>
            <person name="Rokyta D.R."/>
        </authorList>
    </citation>
    <scope>NUCLEOTIDE SEQUENCE [LARGE SCALE GENOMIC DNA]</scope>
    <source>
        <strain evidence="2">DRR0105</strain>
    </source>
</reference>
<organism evidence="2 3">
    <name type="scientific">Crotalus adamanteus</name>
    <name type="common">Eastern diamondback rattlesnake</name>
    <dbReference type="NCBI Taxonomy" id="8729"/>
    <lineage>
        <taxon>Eukaryota</taxon>
        <taxon>Metazoa</taxon>
        <taxon>Chordata</taxon>
        <taxon>Craniata</taxon>
        <taxon>Vertebrata</taxon>
        <taxon>Euteleostomi</taxon>
        <taxon>Lepidosauria</taxon>
        <taxon>Squamata</taxon>
        <taxon>Bifurcata</taxon>
        <taxon>Unidentata</taxon>
        <taxon>Episquamata</taxon>
        <taxon>Toxicofera</taxon>
        <taxon>Serpentes</taxon>
        <taxon>Colubroidea</taxon>
        <taxon>Viperidae</taxon>
        <taxon>Crotalinae</taxon>
        <taxon>Crotalus</taxon>
    </lineage>
</organism>
<dbReference type="Pfam" id="PF03732">
    <property type="entry name" value="Retrotrans_gag"/>
    <property type="match status" value="1"/>
</dbReference>
<proteinExistence type="predicted"/>